<dbReference type="CDD" id="cd01127">
    <property type="entry name" value="TrwB_TraG_TraD_VirD4"/>
    <property type="match status" value="1"/>
</dbReference>
<dbReference type="PANTHER" id="PTHR37937">
    <property type="entry name" value="CONJUGATIVE TRANSFER: DNA TRANSPORT"/>
    <property type="match status" value="1"/>
</dbReference>
<name>A0A9D1PDM7_9FIRM</name>
<dbReference type="PANTHER" id="PTHR37937:SF1">
    <property type="entry name" value="CONJUGATIVE TRANSFER: DNA TRANSPORT"/>
    <property type="match status" value="1"/>
</dbReference>
<reference evidence="8" key="2">
    <citation type="submission" date="2021-04" db="EMBL/GenBank/DDBJ databases">
        <authorList>
            <person name="Gilroy R."/>
        </authorList>
    </citation>
    <scope>NUCLEOTIDE SEQUENCE</scope>
    <source>
        <strain evidence="8">CHK195-9823</strain>
    </source>
</reference>
<dbReference type="InterPro" id="IPR027417">
    <property type="entry name" value="P-loop_NTPase"/>
</dbReference>
<dbReference type="InterPro" id="IPR051539">
    <property type="entry name" value="T4SS-coupling_protein"/>
</dbReference>
<comment type="similarity">
    <text evidence="2">Belongs to the VirD4/TraG family.</text>
</comment>
<evidence type="ECO:0000256" key="2">
    <source>
        <dbReference type="ARBA" id="ARBA00008806"/>
    </source>
</evidence>
<dbReference type="Proteomes" id="UP000886814">
    <property type="component" value="Unassembled WGS sequence"/>
</dbReference>
<dbReference type="SUPFAM" id="SSF52540">
    <property type="entry name" value="P-loop containing nucleoside triphosphate hydrolases"/>
    <property type="match status" value="1"/>
</dbReference>
<feature type="transmembrane region" description="Helical" evidence="7">
    <location>
        <begin position="7"/>
        <end position="28"/>
    </location>
</feature>
<evidence type="ECO:0000313" key="8">
    <source>
        <dbReference type="EMBL" id="HIV38800.1"/>
    </source>
</evidence>
<sequence>MKKKQVYIFSGIGMLLVFVIAYYLSALLENGMDLEFMERRLEEIQSHPIANYWNRTTPLFLLLGFAIGIFLLAYMLQQSGNFRFGQEYGTAKWGNIKTLNRKLAEPNEQDNHILSEHLRVSYYPQKSDMNNNQVIIGGSGRGKGFRVIYPNVTNCHGAYVITDAKGDTLRSIGNYMEQKGYHVRVLNLIDFTRSLHYNPFAYLQEEEDVSVLVDNIMANTKGGDRISGDQFWEDGPKMLLVSIFDYVWFECSKSEQNWSSVFKYLDMVTVSDEKNEYERILDYLETSSEFGSSHPAVKNYKIFKSGAQETMQSILAILYARLQCFRLEKVQWLMNYDECDLYAVGLGVHGNPKKKVAFFVLIPDENILYSPIVGMFYTQLFQILFRQARECGGALPFDVGFYLDEYANIKMPGDFIREIATIRSRRIYAKIFIQSISQLKSIHEKDWETIFGNSDTLIYLGSGEKGSYEYISNLLGEFTLNKRSSGKTYGEHGSVSSNTDSLGRKLMFEDEVRKLKKEQCIILLGGEDPVLDDKYKTEKCPRFQKAAELGPYIVPERAKKDRLTYRDIEQSSVESLTEDEVTFYKDMEKNGMKSQYIILDKDSFLNLDLFEEQLPDEETVKGIMERNAERIKEMDEKDREFDLSKGNVYDWLNWYPLDPEQTEEVIQALEDGMTKEEIQTFYDPELSAQKMNQRRRLLMLNRKEKQIYG</sequence>
<dbReference type="GO" id="GO:0005886">
    <property type="term" value="C:plasma membrane"/>
    <property type="evidence" value="ECO:0007669"/>
    <property type="project" value="UniProtKB-SubCell"/>
</dbReference>
<keyword evidence="4 7" id="KW-0812">Transmembrane</keyword>
<protein>
    <submittedName>
        <fullName evidence="8">Type IV secretory system conjugative DNA transfer family protein</fullName>
    </submittedName>
</protein>
<reference evidence="8" key="1">
    <citation type="journal article" date="2021" name="PeerJ">
        <title>Extensive microbial diversity within the chicken gut microbiome revealed by metagenomics and culture.</title>
        <authorList>
            <person name="Gilroy R."/>
            <person name="Ravi A."/>
            <person name="Getino M."/>
            <person name="Pursley I."/>
            <person name="Horton D.L."/>
            <person name="Alikhan N.F."/>
            <person name="Baker D."/>
            <person name="Gharbi K."/>
            <person name="Hall N."/>
            <person name="Watson M."/>
            <person name="Adriaenssens E.M."/>
            <person name="Foster-Nyarko E."/>
            <person name="Jarju S."/>
            <person name="Secka A."/>
            <person name="Antonio M."/>
            <person name="Oren A."/>
            <person name="Chaudhuri R.R."/>
            <person name="La Ragione R."/>
            <person name="Hildebrand F."/>
            <person name="Pallen M.J."/>
        </authorList>
    </citation>
    <scope>NUCLEOTIDE SEQUENCE</scope>
    <source>
        <strain evidence="8">CHK195-9823</strain>
    </source>
</reference>
<comment type="caution">
    <text evidence="8">The sequence shown here is derived from an EMBL/GenBank/DDBJ whole genome shotgun (WGS) entry which is preliminary data.</text>
</comment>
<dbReference type="InterPro" id="IPR003688">
    <property type="entry name" value="TraG/VirD4"/>
</dbReference>
<dbReference type="Gene3D" id="3.40.50.300">
    <property type="entry name" value="P-loop containing nucleotide triphosphate hydrolases"/>
    <property type="match status" value="1"/>
</dbReference>
<evidence type="ECO:0000256" key="7">
    <source>
        <dbReference type="SAM" id="Phobius"/>
    </source>
</evidence>
<organism evidence="8 9">
    <name type="scientific">Candidatus Blautia stercorigallinarum</name>
    <dbReference type="NCBI Taxonomy" id="2838501"/>
    <lineage>
        <taxon>Bacteria</taxon>
        <taxon>Bacillati</taxon>
        <taxon>Bacillota</taxon>
        <taxon>Clostridia</taxon>
        <taxon>Lachnospirales</taxon>
        <taxon>Lachnospiraceae</taxon>
        <taxon>Blautia</taxon>
    </lineage>
</organism>
<evidence type="ECO:0000256" key="4">
    <source>
        <dbReference type="ARBA" id="ARBA00022692"/>
    </source>
</evidence>
<dbReference type="NCBIfam" id="NF045973">
    <property type="entry name" value="conju_CD1115"/>
    <property type="match status" value="1"/>
</dbReference>
<gene>
    <name evidence="8" type="ORF">H9747_07355</name>
</gene>
<evidence type="ECO:0000313" key="9">
    <source>
        <dbReference type="Proteomes" id="UP000886814"/>
    </source>
</evidence>
<keyword evidence="3" id="KW-1003">Cell membrane</keyword>
<dbReference type="EMBL" id="DXIQ01000045">
    <property type="protein sequence ID" value="HIV38800.1"/>
    <property type="molecule type" value="Genomic_DNA"/>
</dbReference>
<proteinExistence type="inferred from homology"/>
<keyword evidence="6 7" id="KW-0472">Membrane</keyword>
<evidence type="ECO:0000256" key="3">
    <source>
        <dbReference type="ARBA" id="ARBA00022475"/>
    </source>
</evidence>
<evidence type="ECO:0000256" key="6">
    <source>
        <dbReference type="ARBA" id="ARBA00023136"/>
    </source>
</evidence>
<evidence type="ECO:0000256" key="5">
    <source>
        <dbReference type="ARBA" id="ARBA00022989"/>
    </source>
</evidence>
<accession>A0A9D1PDM7</accession>
<keyword evidence="5 7" id="KW-1133">Transmembrane helix</keyword>
<evidence type="ECO:0000256" key="1">
    <source>
        <dbReference type="ARBA" id="ARBA00004651"/>
    </source>
</evidence>
<dbReference type="AlphaFoldDB" id="A0A9D1PDM7"/>
<dbReference type="Pfam" id="PF02534">
    <property type="entry name" value="T4SS-DNA_transf"/>
    <property type="match status" value="1"/>
</dbReference>
<feature type="transmembrane region" description="Helical" evidence="7">
    <location>
        <begin position="59"/>
        <end position="76"/>
    </location>
</feature>
<comment type="subcellular location">
    <subcellularLocation>
        <location evidence="1">Cell membrane</location>
        <topology evidence="1">Multi-pass membrane protein</topology>
    </subcellularLocation>
</comment>